<organism evidence="1 2">
    <name type="scientific">Morella rubra</name>
    <name type="common">Chinese bayberry</name>
    <dbReference type="NCBI Taxonomy" id="262757"/>
    <lineage>
        <taxon>Eukaryota</taxon>
        <taxon>Viridiplantae</taxon>
        <taxon>Streptophyta</taxon>
        <taxon>Embryophyta</taxon>
        <taxon>Tracheophyta</taxon>
        <taxon>Spermatophyta</taxon>
        <taxon>Magnoliopsida</taxon>
        <taxon>eudicotyledons</taxon>
        <taxon>Gunneridae</taxon>
        <taxon>Pentapetalae</taxon>
        <taxon>rosids</taxon>
        <taxon>fabids</taxon>
        <taxon>Fagales</taxon>
        <taxon>Myricaceae</taxon>
        <taxon>Morella</taxon>
    </lineage>
</organism>
<dbReference type="Proteomes" id="UP000516437">
    <property type="component" value="Chromosome 5"/>
</dbReference>
<protein>
    <submittedName>
        <fullName evidence="1">Uncharacterized protein</fullName>
    </submittedName>
</protein>
<proteinExistence type="predicted"/>
<keyword evidence="2" id="KW-1185">Reference proteome</keyword>
<evidence type="ECO:0000313" key="1">
    <source>
        <dbReference type="EMBL" id="KAB1213650.1"/>
    </source>
</evidence>
<sequence length="99" mass="11501">MATQFPSDSHRLTCRNASESMQTDFRGGELRVFWGRDKQEMEKVAFPAPHCSSMDLKLGPFETRWFWLFLMEVKPILNDHSNIVRNKALFSSVFNNSNS</sequence>
<accession>A0A6A1VSJ8</accession>
<gene>
    <name evidence="1" type="ORF">CJ030_MR5G020281</name>
</gene>
<dbReference type="EMBL" id="RXIC02000023">
    <property type="protein sequence ID" value="KAB1213650.1"/>
    <property type="molecule type" value="Genomic_DNA"/>
</dbReference>
<name>A0A6A1VSJ8_9ROSI</name>
<comment type="caution">
    <text evidence="1">The sequence shown here is derived from an EMBL/GenBank/DDBJ whole genome shotgun (WGS) entry which is preliminary data.</text>
</comment>
<evidence type="ECO:0000313" key="2">
    <source>
        <dbReference type="Proteomes" id="UP000516437"/>
    </source>
</evidence>
<dbReference type="AlphaFoldDB" id="A0A6A1VSJ8"/>
<reference evidence="1 2" key="1">
    <citation type="journal article" date="2019" name="Plant Biotechnol. J.">
        <title>The red bayberry genome and genetic basis of sex determination.</title>
        <authorList>
            <person name="Jia H.M."/>
            <person name="Jia H.J."/>
            <person name="Cai Q.L."/>
            <person name="Wang Y."/>
            <person name="Zhao H.B."/>
            <person name="Yang W.F."/>
            <person name="Wang G.Y."/>
            <person name="Li Y.H."/>
            <person name="Zhan D.L."/>
            <person name="Shen Y.T."/>
            <person name="Niu Q.F."/>
            <person name="Chang L."/>
            <person name="Qiu J."/>
            <person name="Zhao L."/>
            <person name="Xie H.B."/>
            <person name="Fu W.Y."/>
            <person name="Jin J."/>
            <person name="Li X.W."/>
            <person name="Jiao Y."/>
            <person name="Zhou C.C."/>
            <person name="Tu T."/>
            <person name="Chai C.Y."/>
            <person name="Gao J.L."/>
            <person name="Fan L.J."/>
            <person name="van de Weg E."/>
            <person name="Wang J.Y."/>
            <person name="Gao Z.S."/>
        </authorList>
    </citation>
    <scope>NUCLEOTIDE SEQUENCE [LARGE SCALE GENOMIC DNA]</scope>
    <source>
        <tissue evidence="1">Leaves</tissue>
    </source>
</reference>